<keyword evidence="3" id="KW-0677">Repeat</keyword>
<dbReference type="InterPro" id="IPR056153">
    <property type="entry name" value="Beta-prop_IFT122_1st"/>
</dbReference>
<reference evidence="5" key="2">
    <citation type="submission" date="2025-08" db="UniProtKB">
        <authorList>
            <consortium name="Ensembl"/>
        </authorList>
    </citation>
    <scope>IDENTIFICATION</scope>
</reference>
<comment type="subcellular location">
    <subcellularLocation>
        <location evidence="1">Cytoplasm</location>
        <location evidence="1">Cytoskeleton</location>
        <location evidence="1">Cilium basal body</location>
    </subcellularLocation>
</comment>
<keyword evidence="6" id="KW-1185">Reference proteome</keyword>
<feature type="domain" description="IFT122 first beta-propeller" evidence="4">
    <location>
        <begin position="2"/>
        <end position="57"/>
    </location>
</feature>
<sequence>MRAVLAWKETIRDQCIYDLAFKPDGSQLIIAAGLRVLVYDVADGTIIQPLKGHKDTQQNNMLWVSELCTCNCLHM</sequence>
<dbReference type="GO" id="GO:0097730">
    <property type="term" value="C:non-motile cilium"/>
    <property type="evidence" value="ECO:0007669"/>
    <property type="project" value="TreeGrafter"/>
</dbReference>
<dbReference type="SUPFAM" id="SSF63829">
    <property type="entry name" value="Calcium-dependent phosphotriesterase"/>
    <property type="match status" value="1"/>
</dbReference>
<evidence type="ECO:0000256" key="3">
    <source>
        <dbReference type="ARBA" id="ARBA00022737"/>
    </source>
</evidence>
<dbReference type="GO" id="GO:1905515">
    <property type="term" value="P:non-motile cilium assembly"/>
    <property type="evidence" value="ECO:0007669"/>
    <property type="project" value="TreeGrafter"/>
</dbReference>
<protein>
    <recommendedName>
        <fullName evidence="4">IFT122 first beta-propeller domain-containing protein</fullName>
    </recommendedName>
</protein>
<dbReference type="Pfam" id="PF23381">
    <property type="entry name" value="Beta-prop_IFT122_1st"/>
    <property type="match status" value="1"/>
</dbReference>
<keyword evidence="2" id="KW-0853">WD repeat</keyword>
<evidence type="ECO:0000256" key="1">
    <source>
        <dbReference type="ARBA" id="ARBA00004120"/>
    </source>
</evidence>
<dbReference type="GO" id="GO:0061512">
    <property type="term" value="P:protein localization to cilium"/>
    <property type="evidence" value="ECO:0007669"/>
    <property type="project" value="TreeGrafter"/>
</dbReference>
<dbReference type="GO" id="GO:0035721">
    <property type="term" value="P:intraciliary retrograde transport"/>
    <property type="evidence" value="ECO:0007669"/>
    <property type="project" value="TreeGrafter"/>
</dbReference>
<proteinExistence type="predicted"/>
<reference evidence="5 6" key="1">
    <citation type="journal article" date="2021" name="G3 (Bethesda)">
        <title>Improved contiguity of the threespine stickleback genome using long-read sequencing.</title>
        <authorList>
            <person name="Nath S."/>
            <person name="Shaw D.E."/>
            <person name="White M.A."/>
        </authorList>
    </citation>
    <scope>NUCLEOTIDE SEQUENCE [LARGE SCALE GENOMIC DNA]</scope>
    <source>
        <strain evidence="5 6">Lake Benthic</strain>
    </source>
</reference>
<dbReference type="GeneTree" id="ENSGT00390000001016"/>
<accession>A0AAQ4PR35</accession>
<evidence type="ECO:0000259" key="4">
    <source>
        <dbReference type="Pfam" id="PF23381"/>
    </source>
</evidence>
<dbReference type="GO" id="GO:0030991">
    <property type="term" value="C:intraciliary transport particle A"/>
    <property type="evidence" value="ECO:0007669"/>
    <property type="project" value="TreeGrafter"/>
</dbReference>
<dbReference type="PANTHER" id="PTHR12764">
    <property type="entry name" value="WD REPEAT DOMAIN-RELATED"/>
    <property type="match status" value="1"/>
</dbReference>
<dbReference type="Ensembl" id="ENSGACT00000067051.1">
    <property type="protein sequence ID" value="ENSGACP00000040458.1"/>
    <property type="gene ID" value="ENSGACG00000026946.1"/>
</dbReference>
<dbReference type="Gene3D" id="2.130.10.10">
    <property type="entry name" value="YVTN repeat-like/Quinoprotein amine dehydrogenase"/>
    <property type="match status" value="1"/>
</dbReference>
<dbReference type="InterPro" id="IPR015943">
    <property type="entry name" value="WD40/YVTN_repeat-like_dom_sf"/>
</dbReference>
<organism evidence="5 6">
    <name type="scientific">Gasterosteus aculeatus aculeatus</name>
    <name type="common">three-spined stickleback</name>
    <dbReference type="NCBI Taxonomy" id="481459"/>
    <lineage>
        <taxon>Eukaryota</taxon>
        <taxon>Metazoa</taxon>
        <taxon>Chordata</taxon>
        <taxon>Craniata</taxon>
        <taxon>Vertebrata</taxon>
        <taxon>Euteleostomi</taxon>
        <taxon>Actinopterygii</taxon>
        <taxon>Neopterygii</taxon>
        <taxon>Teleostei</taxon>
        <taxon>Neoteleostei</taxon>
        <taxon>Acanthomorphata</taxon>
        <taxon>Eupercaria</taxon>
        <taxon>Perciformes</taxon>
        <taxon>Cottioidei</taxon>
        <taxon>Gasterosteales</taxon>
        <taxon>Gasterosteidae</taxon>
        <taxon>Gasterosteus</taxon>
    </lineage>
</organism>
<dbReference type="Proteomes" id="UP000007635">
    <property type="component" value="Unassembled WGS sequence"/>
</dbReference>
<name>A0AAQ4PR35_GASAC</name>
<dbReference type="PANTHER" id="PTHR12764:SF4">
    <property type="entry name" value="INTRAFLAGELLAR TRANSPORT PROTEIN 122 HOMOLOG"/>
    <property type="match status" value="1"/>
</dbReference>
<reference evidence="5" key="3">
    <citation type="submission" date="2025-09" db="UniProtKB">
        <authorList>
            <consortium name="Ensembl"/>
        </authorList>
    </citation>
    <scope>IDENTIFICATION</scope>
</reference>
<dbReference type="InterPro" id="IPR039857">
    <property type="entry name" value="Ift122/121"/>
</dbReference>
<evidence type="ECO:0000313" key="6">
    <source>
        <dbReference type="Proteomes" id="UP000007635"/>
    </source>
</evidence>
<evidence type="ECO:0000256" key="2">
    <source>
        <dbReference type="ARBA" id="ARBA00022574"/>
    </source>
</evidence>
<dbReference type="AlphaFoldDB" id="A0AAQ4PR35"/>
<evidence type="ECO:0000313" key="5">
    <source>
        <dbReference type="Ensembl" id="ENSGACP00000040458.1"/>
    </source>
</evidence>